<dbReference type="InterPro" id="IPR023353">
    <property type="entry name" value="LemA-like_dom_sf"/>
</dbReference>
<reference evidence="6 7" key="1">
    <citation type="submission" date="2021-04" db="EMBL/GenBank/DDBJ databases">
        <title>Draft genome sequence of Paenibacillus cisolokensis, LC2-13A.</title>
        <authorList>
            <person name="Uke A."/>
            <person name="Chhe C."/>
            <person name="Baramee S."/>
            <person name="Kosugi A."/>
        </authorList>
    </citation>
    <scope>NUCLEOTIDE SEQUENCE [LARGE SCALE GENOMIC DNA]</scope>
    <source>
        <strain evidence="6 7">LC2-13A</strain>
    </source>
</reference>
<dbReference type="EMBL" id="BOVJ01000242">
    <property type="protein sequence ID" value="GIQ67031.1"/>
    <property type="molecule type" value="Genomic_DNA"/>
</dbReference>
<proteinExistence type="inferred from homology"/>
<evidence type="ECO:0000313" key="7">
    <source>
        <dbReference type="Proteomes" id="UP000680304"/>
    </source>
</evidence>
<dbReference type="Gene3D" id="1.20.1440.20">
    <property type="entry name" value="LemA-like domain"/>
    <property type="match status" value="1"/>
</dbReference>
<keyword evidence="7" id="KW-1185">Reference proteome</keyword>
<keyword evidence="4" id="KW-1133">Transmembrane helix</keyword>
<dbReference type="Proteomes" id="UP000680304">
    <property type="component" value="Unassembled WGS sequence"/>
</dbReference>
<keyword evidence="3" id="KW-0812">Transmembrane</keyword>
<organism evidence="6 7">
    <name type="scientific">Paenibacillus cisolokensis</name>
    <dbReference type="NCBI Taxonomy" id="1658519"/>
    <lineage>
        <taxon>Bacteria</taxon>
        <taxon>Bacillati</taxon>
        <taxon>Bacillota</taxon>
        <taxon>Bacilli</taxon>
        <taxon>Bacillales</taxon>
        <taxon>Paenibacillaceae</taxon>
        <taxon>Paenibacillus</taxon>
    </lineage>
</organism>
<comment type="subcellular location">
    <subcellularLocation>
        <location evidence="1">Membrane</location>
        <topology evidence="1">Single-pass membrane protein</topology>
    </subcellularLocation>
</comment>
<dbReference type="Pfam" id="PF04011">
    <property type="entry name" value="LemA"/>
    <property type="match status" value="1"/>
</dbReference>
<protein>
    <recommendedName>
        <fullName evidence="8">LemA family protein</fullName>
    </recommendedName>
</protein>
<evidence type="ECO:0000256" key="5">
    <source>
        <dbReference type="ARBA" id="ARBA00023136"/>
    </source>
</evidence>
<keyword evidence="5" id="KW-0472">Membrane</keyword>
<gene>
    <name evidence="6" type="ORF">PACILC2_55990</name>
</gene>
<evidence type="ECO:0000256" key="4">
    <source>
        <dbReference type="ARBA" id="ARBA00022989"/>
    </source>
</evidence>
<evidence type="ECO:0008006" key="8">
    <source>
        <dbReference type="Google" id="ProtNLM"/>
    </source>
</evidence>
<accession>A0ABQ4NFM1</accession>
<name>A0ABQ4NFM1_9BACL</name>
<dbReference type="SUPFAM" id="SSF140478">
    <property type="entry name" value="LemA-like"/>
    <property type="match status" value="1"/>
</dbReference>
<evidence type="ECO:0000313" key="6">
    <source>
        <dbReference type="EMBL" id="GIQ67031.1"/>
    </source>
</evidence>
<comment type="similarity">
    <text evidence="2">Belongs to the LemA family.</text>
</comment>
<evidence type="ECO:0000256" key="1">
    <source>
        <dbReference type="ARBA" id="ARBA00004167"/>
    </source>
</evidence>
<dbReference type="InterPro" id="IPR007156">
    <property type="entry name" value="MamQ_LemA"/>
</dbReference>
<sequence length="183" mass="20986">MWIALACAAVVLLFVIILYNNLVAARNNVKEAFAAIDVYLQQRFDALCNIAEAVVAYARHERETLNEITRLRNELAVMSDDEKVEAYRKSDRLVERLTLQVENYPDLKASDNYIHLQKTVNDLEEKLSASRRTYNARVNKYNTMIQMFPANMLAGALSFTPKELLEIDESKKQDVDLKSILRG</sequence>
<dbReference type="RefSeq" id="WP_213531710.1">
    <property type="nucleotide sequence ID" value="NZ_BOVJ01000242.1"/>
</dbReference>
<evidence type="ECO:0000256" key="3">
    <source>
        <dbReference type="ARBA" id="ARBA00022692"/>
    </source>
</evidence>
<evidence type="ECO:0000256" key="2">
    <source>
        <dbReference type="ARBA" id="ARBA00008854"/>
    </source>
</evidence>
<dbReference type="PANTHER" id="PTHR34478:SF1">
    <property type="entry name" value="PROTEIN LEMA"/>
    <property type="match status" value="1"/>
</dbReference>
<comment type="caution">
    <text evidence="6">The sequence shown here is derived from an EMBL/GenBank/DDBJ whole genome shotgun (WGS) entry which is preliminary data.</text>
</comment>
<dbReference type="PANTHER" id="PTHR34478">
    <property type="entry name" value="PROTEIN LEMA"/>
    <property type="match status" value="1"/>
</dbReference>